<dbReference type="SUPFAM" id="SSF55729">
    <property type="entry name" value="Acyl-CoA N-acyltransferases (Nat)"/>
    <property type="match status" value="1"/>
</dbReference>
<accession>A0A4R5WGP2</accession>
<gene>
    <name evidence="5" type="ORF">EUA03_11560</name>
</gene>
<dbReference type="PANTHER" id="PTHR43877:SF1">
    <property type="entry name" value="ACETYLTRANSFERASE"/>
    <property type="match status" value="1"/>
</dbReference>
<dbReference type="Gene3D" id="3.40.630.30">
    <property type="match status" value="1"/>
</dbReference>
<organism evidence="5 6">
    <name type="scientific">Mycolicibacterium mucogenicum</name>
    <name type="common">Mycobacterium mucogenicum</name>
    <dbReference type="NCBI Taxonomy" id="56689"/>
    <lineage>
        <taxon>Bacteria</taxon>
        <taxon>Bacillati</taxon>
        <taxon>Actinomycetota</taxon>
        <taxon>Actinomycetes</taxon>
        <taxon>Mycobacteriales</taxon>
        <taxon>Mycobacteriaceae</taxon>
        <taxon>Mycolicibacterium</taxon>
    </lineage>
</organism>
<dbReference type="AlphaFoldDB" id="A0A4R5WGP2"/>
<name>A0A4R5WGP2_MYCMU</name>
<dbReference type="InterPro" id="IPR000182">
    <property type="entry name" value="GNAT_dom"/>
</dbReference>
<evidence type="ECO:0000259" key="4">
    <source>
        <dbReference type="PROSITE" id="PS51186"/>
    </source>
</evidence>
<reference evidence="5 6" key="1">
    <citation type="submission" date="2019-01" db="EMBL/GenBank/DDBJ databases">
        <title>High-quality-draft genome sequences of five non-tuberculosis mycobacteriaceae isolated from a nosocomial environment.</title>
        <authorList>
            <person name="Tiago I."/>
            <person name="Alarico S."/>
            <person name="Pereira S.G."/>
            <person name="Coelho C."/>
            <person name="Maranha A."/>
            <person name="Empadinhas N."/>
        </authorList>
    </citation>
    <scope>NUCLEOTIDE SEQUENCE [LARGE SCALE GENOMIC DNA]</scope>
    <source>
        <strain evidence="5 6">24AIII</strain>
    </source>
</reference>
<dbReference type="PROSITE" id="PS51186">
    <property type="entry name" value="GNAT"/>
    <property type="match status" value="1"/>
</dbReference>
<feature type="region of interest" description="Disordered" evidence="3">
    <location>
        <begin position="156"/>
        <end position="176"/>
    </location>
</feature>
<dbReference type="Pfam" id="PF00583">
    <property type="entry name" value="Acetyltransf_1"/>
    <property type="match status" value="1"/>
</dbReference>
<keyword evidence="2" id="KW-0012">Acyltransferase</keyword>
<sequence length="176" mass="19166">MRKSVTISKFYPMGGSTQVGVIRLTEADWRVFAALRLRALADSAGTDDAEYRTEMSFTGTQWRRRLRAHAQFAVAQEDRLVGLIAAHRSSPSSVYLYSLWTDPVARGHGVARTLLTAAIDWGRGLGAHTVTLRVHRDNTAALGVYRAFGFVATADPAEGSENPGPADELTMSLTLS</sequence>
<evidence type="ECO:0000256" key="1">
    <source>
        <dbReference type="ARBA" id="ARBA00022679"/>
    </source>
</evidence>
<proteinExistence type="predicted"/>
<dbReference type="OrthoDB" id="9799092at2"/>
<evidence type="ECO:0000313" key="5">
    <source>
        <dbReference type="EMBL" id="TDK89438.1"/>
    </source>
</evidence>
<keyword evidence="1 5" id="KW-0808">Transferase</keyword>
<dbReference type="EMBL" id="SDLO01000008">
    <property type="protein sequence ID" value="TDK89438.1"/>
    <property type="molecule type" value="Genomic_DNA"/>
</dbReference>
<dbReference type="InterPro" id="IPR050832">
    <property type="entry name" value="Bact_Acetyltransf"/>
</dbReference>
<comment type="caution">
    <text evidence="5">The sequence shown here is derived from an EMBL/GenBank/DDBJ whole genome shotgun (WGS) entry which is preliminary data.</text>
</comment>
<dbReference type="Proteomes" id="UP000294929">
    <property type="component" value="Unassembled WGS sequence"/>
</dbReference>
<dbReference type="PANTHER" id="PTHR43877">
    <property type="entry name" value="AMINOALKYLPHOSPHONATE N-ACETYLTRANSFERASE-RELATED-RELATED"/>
    <property type="match status" value="1"/>
</dbReference>
<dbReference type="CDD" id="cd04301">
    <property type="entry name" value="NAT_SF"/>
    <property type="match status" value="1"/>
</dbReference>
<protein>
    <submittedName>
        <fullName evidence="5">GNAT family N-acetyltransferase</fullName>
    </submittedName>
</protein>
<dbReference type="InterPro" id="IPR016181">
    <property type="entry name" value="Acyl_CoA_acyltransferase"/>
</dbReference>
<evidence type="ECO:0000256" key="3">
    <source>
        <dbReference type="SAM" id="MobiDB-lite"/>
    </source>
</evidence>
<dbReference type="GO" id="GO:0016747">
    <property type="term" value="F:acyltransferase activity, transferring groups other than amino-acyl groups"/>
    <property type="evidence" value="ECO:0007669"/>
    <property type="project" value="InterPro"/>
</dbReference>
<evidence type="ECO:0000313" key="6">
    <source>
        <dbReference type="Proteomes" id="UP000294929"/>
    </source>
</evidence>
<feature type="domain" description="N-acetyltransferase" evidence="4">
    <location>
        <begin position="19"/>
        <end position="176"/>
    </location>
</feature>
<evidence type="ECO:0000256" key="2">
    <source>
        <dbReference type="ARBA" id="ARBA00023315"/>
    </source>
</evidence>